<name>A0A1S8TXC0_9CLOT</name>
<dbReference type="PANTHER" id="PTHR14269">
    <property type="entry name" value="CDP-DIACYLGLYCEROL--GLYCEROL-3-PHOSPHATE 3-PHOSPHATIDYLTRANSFERASE-RELATED"/>
    <property type="match status" value="1"/>
</dbReference>
<keyword evidence="10" id="KW-1208">Phospholipid metabolism</keyword>
<evidence type="ECO:0000256" key="4">
    <source>
        <dbReference type="ARBA" id="ARBA00022679"/>
    </source>
</evidence>
<comment type="subcellular location">
    <subcellularLocation>
        <location evidence="1">Membrane</location>
        <topology evidence="1">Multi-pass membrane protein</topology>
    </subcellularLocation>
</comment>
<dbReference type="AlphaFoldDB" id="A0A1S8TXC0"/>
<gene>
    <name evidence="13" type="primary">pgsA_1</name>
    <name evidence="13" type="ORF">CLPUN_02120</name>
</gene>
<evidence type="ECO:0000256" key="1">
    <source>
        <dbReference type="ARBA" id="ARBA00004141"/>
    </source>
</evidence>
<evidence type="ECO:0000256" key="5">
    <source>
        <dbReference type="ARBA" id="ARBA00022692"/>
    </source>
</evidence>
<keyword evidence="3" id="KW-0444">Lipid biosynthesis</keyword>
<protein>
    <submittedName>
        <fullName evidence="13">CDP-diacylglycerol--glycerol-3-phosphate 3-phosphatidyltransferase</fullName>
        <ecNumber evidence="13">2.7.8.5</ecNumber>
    </submittedName>
</protein>
<dbReference type="InterPro" id="IPR048254">
    <property type="entry name" value="CDP_ALCOHOL_P_TRANSF_CS"/>
</dbReference>
<dbReference type="EMBL" id="LZZM01000012">
    <property type="protein sequence ID" value="OOM82408.1"/>
    <property type="molecule type" value="Genomic_DNA"/>
</dbReference>
<evidence type="ECO:0000256" key="3">
    <source>
        <dbReference type="ARBA" id="ARBA00022516"/>
    </source>
</evidence>
<dbReference type="GO" id="GO:0016020">
    <property type="term" value="C:membrane"/>
    <property type="evidence" value="ECO:0007669"/>
    <property type="project" value="UniProtKB-SubCell"/>
</dbReference>
<keyword evidence="14" id="KW-1185">Reference proteome</keyword>
<dbReference type="Gene3D" id="1.20.120.1760">
    <property type="match status" value="1"/>
</dbReference>
<dbReference type="Proteomes" id="UP000190890">
    <property type="component" value="Unassembled WGS sequence"/>
</dbReference>
<dbReference type="InterPro" id="IPR050324">
    <property type="entry name" value="CDP-alcohol_PTase-I"/>
</dbReference>
<reference evidence="13 14" key="1">
    <citation type="submission" date="2016-05" db="EMBL/GenBank/DDBJ databases">
        <title>Microbial solvent formation.</title>
        <authorList>
            <person name="Poehlein A."/>
            <person name="Montoya Solano J.D."/>
            <person name="Flitsch S."/>
            <person name="Krabben P."/>
            <person name="Duerre P."/>
            <person name="Daniel R."/>
        </authorList>
    </citation>
    <scope>NUCLEOTIDE SEQUENCE [LARGE SCALE GENOMIC DNA]</scope>
    <source>
        <strain evidence="13 14">DSM 2619</strain>
    </source>
</reference>
<dbReference type="OrthoDB" id="9796672at2"/>
<evidence type="ECO:0000256" key="8">
    <source>
        <dbReference type="ARBA" id="ARBA00023136"/>
    </source>
</evidence>
<keyword evidence="4 11" id="KW-0808">Transferase</keyword>
<dbReference type="Pfam" id="PF01066">
    <property type="entry name" value="CDP-OH_P_transf"/>
    <property type="match status" value="1"/>
</dbReference>
<evidence type="ECO:0000256" key="7">
    <source>
        <dbReference type="ARBA" id="ARBA00023098"/>
    </source>
</evidence>
<evidence type="ECO:0000256" key="12">
    <source>
        <dbReference type="SAM" id="Phobius"/>
    </source>
</evidence>
<evidence type="ECO:0000256" key="6">
    <source>
        <dbReference type="ARBA" id="ARBA00022989"/>
    </source>
</evidence>
<evidence type="ECO:0000256" key="9">
    <source>
        <dbReference type="ARBA" id="ARBA00023209"/>
    </source>
</evidence>
<dbReference type="InterPro" id="IPR000462">
    <property type="entry name" value="CDP-OH_P_trans"/>
</dbReference>
<dbReference type="PANTHER" id="PTHR14269:SF11">
    <property type="entry name" value="CDP-DIACYLGLYCEROL--GLYCEROL-3-PHOSPHATE 3-PHOSPHATIDYLTRANSFERASE"/>
    <property type="match status" value="1"/>
</dbReference>
<feature type="transmembrane region" description="Helical" evidence="12">
    <location>
        <begin position="39"/>
        <end position="56"/>
    </location>
</feature>
<dbReference type="GO" id="GO:0046474">
    <property type="term" value="P:glycerophospholipid biosynthetic process"/>
    <property type="evidence" value="ECO:0007669"/>
    <property type="project" value="TreeGrafter"/>
</dbReference>
<accession>A0A1S8TXC0</accession>
<sequence>MKIIIKYIPNLITITRIIMTFLFIHAIEEQFVYGQNLNLYLTILFSAICLSDFVDGKIARKTNSTSIIGAKLDVFADLLYIILSYITLINIKILPFWFLVFVSFKFTEFIITSKFIKRNTNSLDKPFVFDKVGRIVSAIFLIIPGIVCIYKCSEISNINLIFNCFIYIIFIAGLYSSYLRIKSCFKIGYINNEKYIDNK</sequence>
<organism evidence="13 14">
    <name type="scientific">Clostridium puniceum</name>
    <dbReference type="NCBI Taxonomy" id="29367"/>
    <lineage>
        <taxon>Bacteria</taxon>
        <taxon>Bacillati</taxon>
        <taxon>Bacillota</taxon>
        <taxon>Clostridia</taxon>
        <taxon>Eubacteriales</taxon>
        <taxon>Clostridiaceae</taxon>
        <taxon>Clostridium</taxon>
    </lineage>
</organism>
<dbReference type="InterPro" id="IPR043130">
    <property type="entry name" value="CDP-OH_PTrfase_TM_dom"/>
</dbReference>
<keyword evidence="6 12" id="KW-1133">Transmembrane helix</keyword>
<keyword evidence="7" id="KW-0443">Lipid metabolism</keyword>
<keyword evidence="5 12" id="KW-0812">Transmembrane</keyword>
<feature type="transmembrane region" description="Helical" evidence="12">
    <location>
        <begin position="158"/>
        <end position="178"/>
    </location>
</feature>
<evidence type="ECO:0000256" key="11">
    <source>
        <dbReference type="RuleBase" id="RU003750"/>
    </source>
</evidence>
<dbReference type="PROSITE" id="PS00379">
    <property type="entry name" value="CDP_ALCOHOL_P_TRANSF"/>
    <property type="match status" value="1"/>
</dbReference>
<dbReference type="GO" id="GO:0008444">
    <property type="term" value="F:CDP-diacylglycerol-glycerol-3-phosphate 3-phosphatidyltransferase activity"/>
    <property type="evidence" value="ECO:0007669"/>
    <property type="project" value="UniProtKB-EC"/>
</dbReference>
<comment type="caution">
    <text evidence="13">The sequence shown here is derived from an EMBL/GenBank/DDBJ whole genome shotgun (WGS) entry which is preliminary data.</text>
</comment>
<comment type="similarity">
    <text evidence="2 11">Belongs to the CDP-alcohol phosphatidyltransferase class-I family.</text>
</comment>
<dbReference type="RefSeq" id="WP_077845536.1">
    <property type="nucleotide sequence ID" value="NZ_LZZM01000012.1"/>
</dbReference>
<keyword evidence="8 12" id="KW-0472">Membrane</keyword>
<feature type="transmembrane region" description="Helical" evidence="12">
    <location>
        <begin position="7"/>
        <end position="27"/>
    </location>
</feature>
<dbReference type="EC" id="2.7.8.5" evidence="13"/>
<evidence type="ECO:0000256" key="10">
    <source>
        <dbReference type="ARBA" id="ARBA00023264"/>
    </source>
</evidence>
<proteinExistence type="inferred from homology"/>
<dbReference type="STRING" id="29367.CLPUN_02120"/>
<evidence type="ECO:0000313" key="13">
    <source>
        <dbReference type="EMBL" id="OOM82408.1"/>
    </source>
</evidence>
<evidence type="ECO:0000256" key="2">
    <source>
        <dbReference type="ARBA" id="ARBA00010441"/>
    </source>
</evidence>
<feature type="transmembrane region" description="Helical" evidence="12">
    <location>
        <begin position="132"/>
        <end position="152"/>
    </location>
</feature>
<evidence type="ECO:0000313" key="14">
    <source>
        <dbReference type="Proteomes" id="UP000190890"/>
    </source>
</evidence>
<keyword evidence="9" id="KW-0594">Phospholipid biosynthesis</keyword>